<dbReference type="PANTHER" id="PTHR34094">
    <property type="match status" value="1"/>
</dbReference>
<evidence type="ECO:0000256" key="2">
    <source>
        <dbReference type="SAM" id="Phobius"/>
    </source>
</evidence>
<keyword evidence="2" id="KW-1133">Transmembrane helix</keyword>
<evidence type="ECO:0000259" key="3">
    <source>
        <dbReference type="Pfam" id="PF13349"/>
    </source>
</evidence>
<dbReference type="Proteomes" id="UP000094068">
    <property type="component" value="Unassembled WGS sequence"/>
</dbReference>
<proteinExistence type="predicted"/>
<feature type="domain" description="DUF4097" evidence="3">
    <location>
        <begin position="60"/>
        <end position="332"/>
    </location>
</feature>
<dbReference type="OrthoDB" id="2193016at2"/>
<evidence type="ECO:0000256" key="1">
    <source>
        <dbReference type="SAM" id="MobiDB-lite"/>
    </source>
</evidence>
<dbReference type="InterPro" id="IPR025164">
    <property type="entry name" value="Toastrack_DUF4097"/>
</dbReference>
<comment type="caution">
    <text evidence="4">The sequence shown here is derived from an EMBL/GenBank/DDBJ whole genome shotgun (WGS) entry which is preliminary data.</text>
</comment>
<accession>A0A1E5GG40</accession>
<feature type="transmembrane region" description="Helical" evidence="2">
    <location>
        <begin position="6"/>
        <end position="27"/>
    </location>
</feature>
<sequence length="343" mass="37370">MKKTTAFFLTIGVLSMIIGGMGSAVYFRRAENSMTDTKEQTYEIKNKQSTKEIHLKLSGNAEFHILTENSNKIVMNTRSSMPISINSSLEVKETDNQLTVSANSNKNKQELNGIKFGIFNRGSAVTLTIPDDTERLIIDGNADDTINLSGVTTKDLSIKMTNADINVLNTNTEKLTLETSNGHLNVQNDVQAEEATFKTTNGDIQIGNFVASNWSAASTSGDISLNSVRGSSKIETTNGEIQATNLKGEAIIKSINGDFSLYGTETPKKLLVETQRGSIDLHTEEILYDVTIKTKTKLGDSTIFGKERTSYKKGKGTKSFTLQTSSGDISVEGPSDYEDGEDD</sequence>
<evidence type="ECO:0000313" key="5">
    <source>
        <dbReference type="Proteomes" id="UP000094068"/>
    </source>
</evidence>
<dbReference type="EMBL" id="MIJZ01000013">
    <property type="protein sequence ID" value="OEG11696.1"/>
    <property type="molecule type" value="Genomic_DNA"/>
</dbReference>
<keyword evidence="2" id="KW-0812">Transmembrane</keyword>
<dbReference type="AlphaFoldDB" id="A0A1E5GG40"/>
<keyword evidence="2" id="KW-0472">Membrane</keyword>
<reference evidence="5" key="1">
    <citation type="submission" date="2016-09" db="EMBL/GenBank/DDBJ databases">
        <authorList>
            <person name="Gulvik C.A."/>
        </authorList>
    </citation>
    <scope>NUCLEOTIDE SEQUENCE [LARGE SCALE GENOMIC DNA]</scope>
    <source>
        <strain evidence="5">DSM 23328</strain>
    </source>
</reference>
<dbReference type="STRING" id="903984.BCR21_10440"/>
<evidence type="ECO:0000313" key="4">
    <source>
        <dbReference type="EMBL" id="OEG11696.1"/>
    </source>
</evidence>
<dbReference type="Pfam" id="PF13349">
    <property type="entry name" value="DUF4097"/>
    <property type="match status" value="1"/>
</dbReference>
<name>A0A1E5GG40_9ENTE</name>
<keyword evidence="5" id="KW-1185">Reference proteome</keyword>
<feature type="compositionally biased region" description="Polar residues" evidence="1">
    <location>
        <begin position="318"/>
        <end position="328"/>
    </location>
</feature>
<dbReference type="PANTHER" id="PTHR34094:SF1">
    <property type="entry name" value="PROTEIN FAM185A"/>
    <property type="match status" value="1"/>
</dbReference>
<organism evidence="4 5">
    <name type="scientific">Enterococcus ureasiticus</name>
    <dbReference type="NCBI Taxonomy" id="903984"/>
    <lineage>
        <taxon>Bacteria</taxon>
        <taxon>Bacillati</taxon>
        <taxon>Bacillota</taxon>
        <taxon>Bacilli</taxon>
        <taxon>Lactobacillales</taxon>
        <taxon>Enterococcaceae</taxon>
        <taxon>Enterococcus</taxon>
    </lineage>
</organism>
<feature type="region of interest" description="Disordered" evidence="1">
    <location>
        <begin position="310"/>
        <end position="343"/>
    </location>
</feature>
<protein>
    <recommendedName>
        <fullName evidence="3">DUF4097 domain-containing protein</fullName>
    </recommendedName>
</protein>
<gene>
    <name evidence="4" type="ORF">BCR21_10440</name>
</gene>
<dbReference type="RefSeq" id="WP_069646454.1">
    <property type="nucleotide sequence ID" value="NZ_MIJZ01000013.1"/>
</dbReference>